<reference evidence="10 11" key="1">
    <citation type="submission" date="2018-08" db="EMBL/GenBank/DDBJ databases">
        <title>Altererythrobacter sp.Ery1 and Ery12, the genome sequencing of novel strains in genus Alterythrobacter.</title>
        <authorList>
            <person name="Cheng H."/>
            <person name="Wu Y.-H."/>
            <person name="Fang C."/>
            <person name="Xu X.-W."/>
        </authorList>
    </citation>
    <scope>NUCLEOTIDE SEQUENCE [LARGE SCALE GENOMIC DNA]</scope>
    <source>
        <strain evidence="10 11">Ery1</strain>
    </source>
</reference>
<evidence type="ECO:0000256" key="4">
    <source>
        <dbReference type="ARBA" id="ARBA00012753"/>
    </source>
</evidence>
<dbReference type="InterPro" id="IPR004839">
    <property type="entry name" value="Aminotransferase_I/II_large"/>
</dbReference>
<sequence length="391" mass="42442">MPKLARRITDTSKKSFGMFARAAALGKAGEDLIHLELGKPIHDTPQPIKDAAIAALQGGMVHYGDLQGEPAFRAALAEKLGSFNRIDASPDEVIVTNGLTQASFAAIFALIDPGDEVILLEPYYPQHVGKIELAGGTAVTVPLDAADDFRIRSDWIEQAVTPRTKMIVLVNPCNPTGRVYSRQELEGLADVAIRHDLFVLSDEVYEYITFDGSEHVSIAALNGMRERTVSTFAFTKAYAMDGWRLGYIAADAKLIPALMKITSNEVTHVNTFIQYGGLAAVTGGMEAVSRMVDDDRVKRDTVVRALNQMPGVSCARPEGTIYAFADVSQTGRPSQVLAEDLLERARVVVEAGSFYGAAGEGHLRICFGSVSHEQLDEAMSRMSRFFNDLTG</sequence>
<dbReference type="PANTHER" id="PTHR46383:SF1">
    <property type="entry name" value="ASPARTATE AMINOTRANSFERASE"/>
    <property type="match status" value="1"/>
</dbReference>
<evidence type="ECO:0000256" key="7">
    <source>
        <dbReference type="ARBA" id="ARBA00022898"/>
    </source>
</evidence>
<dbReference type="AlphaFoldDB" id="A0A418NEM0"/>
<dbReference type="InterPro" id="IPR015421">
    <property type="entry name" value="PyrdxlP-dep_Trfase_major"/>
</dbReference>
<dbReference type="EMBL" id="QXFK01000019">
    <property type="protein sequence ID" value="RIV75684.1"/>
    <property type="molecule type" value="Genomic_DNA"/>
</dbReference>
<accession>A0A418NEM0</accession>
<dbReference type="CDD" id="cd00609">
    <property type="entry name" value="AAT_like"/>
    <property type="match status" value="1"/>
</dbReference>
<comment type="subunit">
    <text evidence="3">Homodimer.</text>
</comment>
<evidence type="ECO:0000256" key="5">
    <source>
        <dbReference type="ARBA" id="ARBA00022576"/>
    </source>
</evidence>
<dbReference type="GO" id="GO:0030170">
    <property type="term" value="F:pyridoxal phosphate binding"/>
    <property type="evidence" value="ECO:0007669"/>
    <property type="project" value="InterPro"/>
</dbReference>
<dbReference type="InterPro" id="IPR050596">
    <property type="entry name" value="AspAT/PAT-like"/>
</dbReference>
<keyword evidence="6 10" id="KW-0808">Transferase</keyword>
<comment type="similarity">
    <text evidence="2">Belongs to the class-I pyridoxal-phosphate-dependent aminotransferase family.</text>
</comment>
<evidence type="ECO:0000256" key="3">
    <source>
        <dbReference type="ARBA" id="ARBA00011738"/>
    </source>
</evidence>
<evidence type="ECO:0000313" key="11">
    <source>
        <dbReference type="Proteomes" id="UP000285092"/>
    </source>
</evidence>
<evidence type="ECO:0000256" key="6">
    <source>
        <dbReference type="ARBA" id="ARBA00022679"/>
    </source>
</evidence>
<dbReference type="Pfam" id="PF00155">
    <property type="entry name" value="Aminotran_1_2"/>
    <property type="match status" value="1"/>
</dbReference>
<comment type="catalytic activity">
    <reaction evidence="8">
        <text>L-aspartate + 2-oxoglutarate = oxaloacetate + L-glutamate</text>
        <dbReference type="Rhea" id="RHEA:21824"/>
        <dbReference type="ChEBI" id="CHEBI:16452"/>
        <dbReference type="ChEBI" id="CHEBI:16810"/>
        <dbReference type="ChEBI" id="CHEBI:29985"/>
        <dbReference type="ChEBI" id="CHEBI:29991"/>
        <dbReference type="EC" id="2.6.1.1"/>
    </reaction>
</comment>
<dbReference type="PRINTS" id="PR00753">
    <property type="entry name" value="ACCSYNTHASE"/>
</dbReference>
<dbReference type="InterPro" id="IPR015422">
    <property type="entry name" value="PyrdxlP-dep_Trfase_small"/>
</dbReference>
<name>A0A418NEM0_9SPHN</name>
<organism evidence="10 11">
    <name type="scientific">Pelagerythrobacter aerophilus</name>
    <dbReference type="NCBI Taxonomy" id="2306995"/>
    <lineage>
        <taxon>Bacteria</taxon>
        <taxon>Pseudomonadati</taxon>
        <taxon>Pseudomonadota</taxon>
        <taxon>Alphaproteobacteria</taxon>
        <taxon>Sphingomonadales</taxon>
        <taxon>Erythrobacteraceae</taxon>
        <taxon>Pelagerythrobacter</taxon>
    </lineage>
</organism>
<dbReference type="Proteomes" id="UP000285092">
    <property type="component" value="Unassembled WGS sequence"/>
</dbReference>
<dbReference type="Gene3D" id="3.40.640.10">
    <property type="entry name" value="Type I PLP-dependent aspartate aminotransferase-like (Major domain)"/>
    <property type="match status" value="1"/>
</dbReference>
<keyword evidence="7" id="KW-0663">Pyridoxal phosphate</keyword>
<evidence type="ECO:0000256" key="1">
    <source>
        <dbReference type="ARBA" id="ARBA00001933"/>
    </source>
</evidence>
<comment type="cofactor">
    <cofactor evidence="1">
        <name>pyridoxal 5'-phosphate</name>
        <dbReference type="ChEBI" id="CHEBI:597326"/>
    </cofactor>
</comment>
<comment type="caution">
    <text evidence="10">The sequence shown here is derived from an EMBL/GenBank/DDBJ whole genome shotgun (WGS) entry which is preliminary data.</text>
</comment>
<dbReference type="GO" id="GO:0004069">
    <property type="term" value="F:L-aspartate:2-oxoglutarate aminotransferase activity"/>
    <property type="evidence" value="ECO:0007669"/>
    <property type="project" value="UniProtKB-EC"/>
</dbReference>
<gene>
    <name evidence="10" type="ORF">D2V04_15490</name>
</gene>
<evidence type="ECO:0000259" key="9">
    <source>
        <dbReference type="Pfam" id="PF00155"/>
    </source>
</evidence>
<dbReference type="EC" id="2.6.1.1" evidence="4"/>
<dbReference type="InterPro" id="IPR015424">
    <property type="entry name" value="PyrdxlP-dep_Trfase"/>
</dbReference>
<evidence type="ECO:0000256" key="8">
    <source>
        <dbReference type="ARBA" id="ARBA00049185"/>
    </source>
</evidence>
<dbReference type="GO" id="GO:0006520">
    <property type="term" value="P:amino acid metabolic process"/>
    <property type="evidence" value="ECO:0007669"/>
    <property type="project" value="InterPro"/>
</dbReference>
<evidence type="ECO:0000313" key="10">
    <source>
        <dbReference type="EMBL" id="RIV75684.1"/>
    </source>
</evidence>
<feature type="domain" description="Aminotransferase class I/classII large" evidence="9">
    <location>
        <begin position="31"/>
        <end position="381"/>
    </location>
</feature>
<protein>
    <recommendedName>
        <fullName evidence="4">aspartate transaminase</fullName>
        <ecNumber evidence="4">2.6.1.1</ecNumber>
    </recommendedName>
</protein>
<proteinExistence type="inferred from homology"/>
<dbReference type="SUPFAM" id="SSF53383">
    <property type="entry name" value="PLP-dependent transferases"/>
    <property type="match status" value="1"/>
</dbReference>
<dbReference type="FunFam" id="3.40.640.10:FF:000033">
    <property type="entry name" value="Aspartate aminotransferase"/>
    <property type="match status" value="1"/>
</dbReference>
<keyword evidence="5 10" id="KW-0032">Aminotransferase</keyword>
<evidence type="ECO:0000256" key="2">
    <source>
        <dbReference type="ARBA" id="ARBA00007441"/>
    </source>
</evidence>
<dbReference type="Gene3D" id="3.90.1150.10">
    <property type="entry name" value="Aspartate Aminotransferase, domain 1"/>
    <property type="match status" value="1"/>
</dbReference>
<dbReference type="PANTHER" id="PTHR46383">
    <property type="entry name" value="ASPARTATE AMINOTRANSFERASE"/>
    <property type="match status" value="1"/>
</dbReference>
<dbReference type="OrthoDB" id="9763453at2"/>
<keyword evidence="11" id="KW-1185">Reference proteome</keyword>